<dbReference type="GO" id="GO:0009435">
    <property type="term" value="P:NAD+ biosynthetic process"/>
    <property type="evidence" value="ECO:0007669"/>
    <property type="project" value="UniProtKB-UniPathway"/>
</dbReference>
<dbReference type="InterPro" id="IPR000132">
    <property type="entry name" value="Nitrilase/CN_hydratase_CS"/>
</dbReference>
<dbReference type="PROSITE" id="PS50263">
    <property type="entry name" value="CN_HYDROLASE"/>
    <property type="match status" value="1"/>
</dbReference>
<dbReference type="PANTHER" id="PTHR23090:SF9">
    <property type="entry name" value="GLUTAMINE-DEPENDENT NAD(+) SYNTHETASE"/>
    <property type="match status" value="1"/>
</dbReference>
<name>A0A381RDB8_9ZZZZ</name>
<dbReference type="InterPro" id="IPR022310">
    <property type="entry name" value="NAD/GMP_synthase"/>
</dbReference>
<dbReference type="CDD" id="cd00553">
    <property type="entry name" value="NAD_synthase"/>
    <property type="match status" value="1"/>
</dbReference>
<dbReference type="GO" id="GO:0005737">
    <property type="term" value="C:cytoplasm"/>
    <property type="evidence" value="ECO:0007669"/>
    <property type="project" value="InterPro"/>
</dbReference>
<dbReference type="EC" id="6.3.5.1" evidence="3"/>
<comment type="similarity">
    <text evidence="2">In the C-terminal section; belongs to the NAD synthetase family.</text>
</comment>
<accession>A0A381RDB8</accession>
<dbReference type="EMBL" id="UINC01001716">
    <property type="protein sequence ID" value="SUZ87263.1"/>
    <property type="molecule type" value="Genomic_DNA"/>
</dbReference>
<dbReference type="InterPro" id="IPR014445">
    <property type="entry name" value="Gln-dep_NAD_synthase"/>
</dbReference>
<evidence type="ECO:0000256" key="7">
    <source>
        <dbReference type="ARBA" id="ARBA00023027"/>
    </source>
</evidence>
<dbReference type="Pfam" id="PF00795">
    <property type="entry name" value="CN_hydrolase"/>
    <property type="match status" value="1"/>
</dbReference>
<dbReference type="PIRSF" id="PIRSF006630">
    <property type="entry name" value="NADS_GAT"/>
    <property type="match status" value="1"/>
</dbReference>
<dbReference type="GO" id="GO:0005524">
    <property type="term" value="F:ATP binding"/>
    <property type="evidence" value="ECO:0007669"/>
    <property type="project" value="UniProtKB-KW"/>
</dbReference>
<evidence type="ECO:0000256" key="3">
    <source>
        <dbReference type="ARBA" id="ARBA00012743"/>
    </source>
</evidence>
<dbReference type="AlphaFoldDB" id="A0A381RDB8"/>
<dbReference type="GO" id="GO:0004359">
    <property type="term" value="F:glutaminase activity"/>
    <property type="evidence" value="ECO:0007669"/>
    <property type="project" value="InterPro"/>
</dbReference>
<evidence type="ECO:0000256" key="2">
    <source>
        <dbReference type="ARBA" id="ARBA00007145"/>
    </source>
</evidence>
<dbReference type="InterPro" id="IPR003694">
    <property type="entry name" value="NAD_synthase"/>
</dbReference>
<dbReference type="Gene3D" id="3.60.110.10">
    <property type="entry name" value="Carbon-nitrogen hydrolase"/>
    <property type="match status" value="1"/>
</dbReference>
<dbReference type="CDD" id="cd07570">
    <property type="entry name" value="GAT_Gln-NAD-synth"/>
    <property type="match status" value="1"/>
</dbReference>
<dbReference type="PROSITE" id="PS00920">
    <property type="entry name" value="NITRIL_CHT_1"/>
    <property type="match status" value="1"/>
</dbReference>
<evidence type="ECO:0000313" key="9">
    <source>
        <dbReference type="EMBL" id="SUZ87263.1"/>
    </source>
</evidence>
<dbReference type="GO" id="GO:0003952">
    <property type="term" value="F:NAD+ synthase (glutamine-hydrolyzing) activity"/>
    <property type="evidence" value="ECO:0007669"/>
    <property type="project" value="UniProtKB-EC"/>
</dbReference>
<evidence type="ECO:0000256" key="6">
    <source>
        <dbReference type="ARBA" id="ARBA00022840"/>
    </source>
</evidence>
<dbReference type="InterPro" id="IPR014729">
    <property type="entry name" value="Rossmann-like_a/b/a_fold"/>
</dbReference>
<dbReference type="Gene3D" id="3.40.50.620">
    <property type="entry name" value="HUPs"/>
    <property type="match status" value="1"/>
</dbReference>
<protein>
    <recommendedName>
        <fullName evidence="3">NAD(+) synthase (glutamine-hydrolyzing)</fullName>
        <ecNumber evidence="3">6.3.5.1</ecNumber>
    </recommendedName>
</protein>
<dbReference type="SUPFAM" id="SSF52402">
    <property type="entry name" value="Adenine nucleotide alpha hydrolases-like"/>
    <property type="match status" value="1"/>
</dbReference>
<proteinExistence type="inferred from homology"/>
<dbReference type="HAMAP" id="MF_02090">
    <property type="entry name" value="NadE_glutamine_dep"/>
    <property type="match status" value="1"/>
</dbReference>
<dbReference type="InterPro" id="IPR003010">
    <property type="entry name" value="C-N_Hydrolase"/>
</dbReference>
<evidence type="ECO:0000256" key="5">
    <source>
        <dbReference type="ARBA" id="ARBA00022741"/>
    </source>
</evidence>
<gene>
    <name evidence="9" type="ORF">METZ01_LOCUS40117</name>
</gene>
<dbReference type="Pfam" id="PF02540">
    <property type="entry name" value="NAD_synthase"/>
    <property type="match status" value="1"/>
</dbReference>
<keyword evidence="6" id="KW-0067">ATP-binding</keyword>
<dbReference type="InterPro" id="IPR036526">
    <property type="entry name" value="C-N_Hydrolase_sf"/>
</dbReference>
<dbReference type="GO" id="GO:0000257">
    <property type="term" value="F:nitrilase activity"/>
    <property type="evidence" value="ECO:0007669"/>
    <property type="project" value="UniProtKB-ARBA"/>
</dbReference>
<keyword evidence="4" id="KW-0436">Ligase</keyword>
<reference evidence="9" key="1">
    <citation type="submission" date="2018-05" db="EMBL/GenBank/DDBJ databases">
        <authorList>
            <person name="Lanie J.A."/>
            <person name="Ng W.-L."/>
            <person name="Kazmierczak K.M."/>
            <person name="Andrzejewski T.M."/>
            <person name="Davidsen T.M."/>
            <person name="Wayne K.J."/>
            <person name="Tettelin H."/>
            <person name="Glass J.I."/>
            <person name="Rusch D."/>
            <person name="Podicherti R."/>
            <person name="Tsui H.-C.T."/>
            <person name="Winkler M.E."/>
        </authorList>
    </citation>
    <scope>NUCLEOTIDE SEQUENCE</scope>
</reference>
<dbReference type="PANTHER" id="PTHR23090">
    <property type="entry name" value="NH 3 /GLUTAMINE-DEPENDENT NAD + SYNTHETASE"/>
    <property type="match status" value="1"/>
</dbReference>
<keyword evidence="7" id="KW-0520">NAD</keyword>
<evidence type="ECO:0000256" key="4">
    <source>
        <dbReference type="ARBA" id="ARBA00022598"/>
    </source>
</evidence>
<dbReference type="NCBIfam" id="NF010588">
    <property type="entry name" value="PRK13981.1"/>
    <property type="match status" value="1"/>
</dbReference>
<sequence>MLDNYNQAIDKGANLVIFPEMVVTGYPPQDLLFSKSFIKKNLEVLHNFSKKVSSPCIVGFIDEKDGKLFNSAAICEKGKVVKVYNKILLPNYDVFDENRYFENGSEIGDFKIDIDGTDFNCVVQICEDLWEDNYSRKLSEEIVTMSPDLIVNISASPYHKNRKNIRKDLIVKNFGDANCPFVYCNLIGGQDELIFDGNSMVFNSDMNLIAEGKNFEEDLIIVDTDSSLINESEVEINNEIYSALTLGIKDYFSKTGHQRAVIGLSGGIDSALVACLAVDALGSENVYLVSMPSRFSSEHSKTDAKQLAQNLNAHFDTVDIDSLFEKYLDVLNPKFKGLESNVAEENIQSRIRGNILMAFSNKFGCLVLSTGNKTELALGYCTLYGDMSGGLSVIGDLSKTEVYNLAKWKNKVSNNIIPDSSITKTPSAELAENQVDPFDYDVISPIVDKVIYNESIDNNNSETDEIIRRINQNEYKRRQTPPILRITRKAFGMGRRFPIVNHFHE</sequence>
<feature type="domain" description="CN hydrolase" evidence="8">
    <location>
        <begin position="1"/>
        <end position="226"/>
    </location>
</feature>
<keyword evidence="5" id="KW-0547">Nucleotide-binding</keyword>
<comment type="pathway">
    <text evidence="1">Cofactor biosynthesis; NAD(+) biosynthesis; NAD(+) from deamido-NAD(+) (L-Gln route): step 1/1.</text>
</comment>
<dbReference type="SUPFAM" id="SSF56317">
    <property type="entry name" value="Carbon-nitrogen hydrolase"/>
    <property type="match status" value="1"/>
</dbReference>
<dbReference type="FunFam" id="3.40.50.620:FF:000106">
    <property type="entry name" value="Glutamine-dependent NAD(+) synthetase"/>
    <property type="match status" value="1"/>
</dbReference>
<dbReference type="NCBIfam" id="TIGR00552">
    <property type="entry name" value="nadE"/>
    <property type="match status" value="1"/>
</dbReference>
<organism evidence="9">
    <name type="scientific">marine metagenome</name>
    <dbReference type="NCBI Taxonomy" id="408172"/>
    <lineage>
        <taxon>unclassified sequences</taxon>
        <taxon>metagenomes</taxon>
        <taxon>ecological metagenomes</taxon>
    </lineage>
</organism>
<evidence type="ECO:0000259" key="8">
    <source>
        <dbReference type="PROSITE" id="PS50263"/>
    </source>
</evidence>
<evidence type="ECO:0000256" key="1">
    <source>
        <dbReference type="ARBA" id="ARBA00005188"/>
    </source>
</evidence>
<dbReference type="UniPathway" id="UPA00253">
    <property type="reaction ID" value="UER00334"/>
</dbReference>